<keyword evidence="2" id="KW-1185">Reference proteome</keyword>
<sequence length="262" mass="28680">MPKPSTQKASEDSTIASPALPVEDTSLHFETFGVTSKAPSAFEKTDRGYRSAGFRKKNKDISAGPALVGFHLGKRASSPSKIEGPSWLRKTTEKMANFFKSQNRNLEPTHASIPVCKLTKNIVKEVCTVQRGETSGLQKSVITNVPISHGFPGISFVTGQEAANDWSEQFPNAFPQQKADENMGNNTDLLDRPLSRREEQISTNEPVDEVEPDPWPKKCTADVGEVDEVQSPTKMSRVTPSPSSPVFFCVGELLKAFDGLKL</sequence>
<protein>
    <submittedName>
        <fullName evidence="3">Uncharacterized protein</fullName>
    </submittedName>
</protein>
<feature type="region of interest" description="Disordered" evidence="1">
    <location>
        <begin position="194"/>
        <end position="241"/>
    </location>
</feature>
<name>A0AAF3EZG9_9BILA</name>
<dbReference type="Proteomes" id="UP000887575">
    <property type="component" value="Unassembled WGS sequence"/>
</dbReference>
<organism evidence="2 3">
    <name type="scientific">Mesorhabditis belari</name>
    <dbReference type="NCBI Taxonomy" id="2138241"/>
    <lineage>
        <taxon>Eukaryota</taxon>
        <taxon>Metazoa</taxon>
        <taxon>Ecdysozoa</taxon>
        <taxon>Nematoda</taxon>
        <taxon>Chromadorea</taxon>
        <taxon>Rhabditida</taxon>
        <taxon>Rhabditina</taxon>
        <taxon>Rhabditomorpha</taxon>
        <taxon>Rhabditoidea</taxon>
        <taxon>Rhabditidae</taxon>
        <taxon>Mesorhabditinae</taxon>
        <taxon>Mesorhabditis</taxon>
    </lineage>
</organism>
<evidence type="ECO:0000313" key="2">
    <source>
        <dbReference type="Proteomes" id="UP000887575"/>
    </source>
</evidence>
<feature type="region of interest" description="Disordered" evidence="1">
    <location>
        <begin position="1"/>
        <end position="22"/>
    </location>
</feature>
<dbReference type="WBParaSite" id="MBELARI_LOCUS19611">
    <property type="protein sequence ID" value="MBELARI_LOCUS19611"/>
    <property type="gene ID" value="MBELARI_LOCUS19611"/>
</dbReference>
<feature type="compositionally biased region" description="Polar residues" evidence="1">
    <location>
        <begin position="230"/>
        <end position="241"/>
    </location>
</feature>
<dbReference type="AlphaFoldDB" id="A0AAF3EZG9"/>
<evidence type="ECO:0000256" key="1">
    <source>
        <dbReference type="SAM" id="MobiDB-lite"/>
    </source>
</evidence>
<feature type="compositionally biased region" description="Polar residues" evidence="1">
    <location>
        <begin position="1"/>
        <end position="16"/>
    </location>
</feature>
<accession>A0AAF3EZG9</accession>
<proteinExistence type="predicted"/>
<evidence type="ECO:0000313" key="3">
    <source>
        <dbReference type="WBParaSite" id="MBELARI_LOCUS19611"/>
    </source>
</evidence>
<reference evidence="3" key="1">
    <citation type="submission" date="2024-02" db="UniProtKB">
        <authorList>
            <consortium name="WormBaseParasite"/>
        </authorList>
    </citation>
    <scope>IDENTIFICATION</scope>
</reference>